<comment type="caution">
    <text evidence="1">The sequence shown here is derived from an EMBL/GenBank/DDBJ whole genome shotgun (WGS) entry which is preliminary data.</text>
</comment>
<dbReference type="Gene3D" id="1.20.1220.20">
    <property type="entry name" value="Uncharcterised protein PF01724"/>
    <property type="match status" value="1"/>
</dbReference>
<evidence type="ECO:0000313" key="2">
    <source>
        <dbReference type="Proteomes" id="UP000607397"/>
    </source>
</evidence>
<name>A0A8K1ZY59_9CYAN</name>
<dbReference type="Pfam" id="PF01724">
    <property type="entry name" value="DUF29"/>
    <property type="match status" value="1"/>
</dbReference>
<dbReference type="RefSeq" id="WP_161825931.1">
    <property type="nucleotide sequence ID" value="NZ_WVIC01000026.1"/>
</dbReference>
<dbReference type="Proteomes" id="UP000607397">
    <property type="component" value="Unassembled WGS sequence"/>
</dbReference>
<dbReference type="AlphaFoldDB" id="A0A8K1ZY59"/>
<dbReference type="InterPro" id="IPR002636">
    <property type="entry name" value="DUF29"/>
</dbReference>
<proteinExistence type="predicted"/>
<organism evidence="1 2">
    <name type="scientific">Petrachloros mirabilis ULC683</name>
    <dbReference type="NCBI Taxonomy" id="2781853"/>
    <lineage>
        <taxon>Bacteria</taxon>
        <taxon>Bacillati</taxon>
        <taxon>Cyanobacteriota</taxon>
        <taxon>Cyanophyceae</taxon>
        <taxon>Synechococcales</taxon>
        <taxon>Petrachlorosaceae</taxon>
        <taxon>Petrachloros</taxon>
        <taxon>Petrachloros mirabilis</taxon>
    </lineage>
</organism>
<accession>A0A8K1ZY59</accession>
<keyword evidence="2" id="KW-1185">Reference proteome</keyword>
<evidence type="ECO:0000313" key="1">
    <source>
        <dbReference type="EMBL" id="NCJ07455.1"/>
    </source>
</evidence>
<reference evidence="1" key="1">
    <citation type="submission" date="2019-12" db="EMBL/GenBank/DDBJ databases">
        <title>High-Quality draft genome sequences of three cyanobacteria isolated from the limestone walls of the Old Cathedral of Coimbra.</title>
        <authorList>
            <person name="Tiago I."/>
            <person name="Soares F."/>
            <person name="Portugal A."/>
        </authorList>
    </citation>
    <scope>NUCLEOTIDE SEQUENCE [LARGE SCALE GENOMIC DNA]</scope>
    <source>
        <strain evidence="1">C</strain>
    </source>
</reference>
<dbReference type="EMBL" id="WVIC01000026">
    <property type="protein sequence ID" value="NCJ07455.1"/>
    <property type="molecule type" value="Genomic_DNA"/>
</dbReference>
<sequence length="171" mass="19241">MTQELLDLRLSIVEGRYDDALEIVDELEEMSKQSILRNIESFLVRLLVHLIKNQLEERLTNSWVASISDSILRIQKLNLKANKASYYINLNEWSPLLEEALEGAIAPASVEALGGKLTPMQLSEQVNREQLIATAQQLLELIYHYSAKDLAKVITNRLIALPGGQAWTEGA</sequence>
<dbReference type="PANTHER" id="PTHR34235:SF1">
    <property type="entry name" value="SLR0416 PROTEIN"/>
    <property type="match status" value="1"/>
</dbReference>
<dbReference type="PANTHER" id="PTHR34235">
    <property type="entry name" value="SLR1203 PROTEIN-RELATED"/>
    <property type="match status" value="1"/>
</dbReference>
<protein>
    <submittedName>
        <fullName evidence="1">DUF29 family protein</fullName>
    </submittedName>
</protein>
<gene>
    <name evidence="1" type="ORF">GS597_13240</name>
</gene>